<dbReference type="InterPro" id="IPR002611">
    <property type="entry name" value="IstB_ATP-bd"/>
</dbReference>
<dbReference type="Gene3D" id="3.40.50.300">
    <property type="entry name" value="P-loop containing nucleotide triphosphate hydrolases"/>
    <property type="match status" value="1"/>
</dbReference>
<evidence type="ECO:0000313" key="4">
    <source>
        <dbReference type="EMBL" id="MBA5730231.1"/>
    </source>
</evidence>
<dbReference type="Pfam" id="PF01695">
    <property type="entry name" value="IstB_IS21"/>
    <property type="match status" value="1"/>
</dbReference>
<keyword evidence="2 4" id="KW-0067">ATP-binding</keyword>
<dbReference type="EMBL" id="JACAOA010000055">
    <property type="protein sequence ID" value="MBA5730231.1"/>
    <property type="molecule type" value="Genomic_DNA"/>
</dbReference>
<keyword evidence="1" id="KW-0547">Nucleotide-binding</keyword>
<dbReference type="CDD" id="cd00009">
    <property type="entry name" value="AAA"/>
    <property type="match status" value="1"/>
</dbReference>
<dbReference type="RefSeq" id="WP_218931884.1">
    <property type="nucleotide sequence ID" value="NZ_JACAOA010000055.1"/>
</dbReference>
<organism evidence="4 5">
    <name type="scientific">Ruoffia halotolerans</name>
    <dbReference type="NCBI Taxonomy" id="2748684"/>
    <lineage>
        <taxon>Bacteria</taxon>
        <taxon>Bacillati</taxon>
        <taxon>Bacillota</taxon>
        <taxon>Bacilli</taxon>
        <taxon>Lactobacillales</taxon>
        <taxon>Aerococcaceae</taxon>
        <taxon>Ruoffia</taxon>
    </lineage>
</organism>
<name>A0A839A8M1_9LACT</name>
<dbReference type="InterPro" id="IPR027417">
    <property type="entry name" value="P-loop_NTPase"/>
</dbReference>
<feature type="domain" description="IstB-like ATP-binding" evidence="3">
    <location>
        <begin position="9"/>
        <end position="247"/>
    </location>
</feature>
<dbReference type="InterPro" id="IPR028350">
    <property type="entry name" value="DNAC/IstB-like"/>
</dbReference>
<dbReference type="InterPro" id="IPR047661">
    <property type="entry name" value="IstB"/>
</dbReference>
<dbReference type="NCBIfam" id="NF038214">
    <property type="entry name" value="IS21_help_AAA"/>
    <property type="match status" value="1"/>
</dbReference>
<evidence type="ECO:0000259" key="3">
    <source>
        <dbReference type="Pfam" id="PF01695"/>
    </source>
</evidence>
<dbReference type="GO" id="GO:0005524">
    <property type="term" value="F:ATP binding"/>
    <property type="evidence" value="ECO:0007669"/>
    <property type="project" value="UniProtKB-KW"/>
</dbReference>
<accession>A0A839A8M1</accession>
<dbReference type="SUPFAM" id="SSF52540">
    <property type="entry name" value="P-loop containing nucleoside triphosphate hydrolases"/>
    <property type="match status" value="1"/>
</dbReference>
<evidence type="ECO:0000256" key="2">
    <source>
        <dbReference type="ARBA" id="ARBA00022840"/>
    </source>
</evidence>
<gene>
    <name evidence="4" type="ORF">HW423_10610</name>
</gene>
<dbReference type="PANTHER" id="PTHR30050:SF4">
    <property type="entry name" value="ATP-BINDING PROTEIN RV3427C IN INSERTION SEQUENCE-RELATED"/>
    <property type="match status" value="1"/>
</dbReference>
<evidence type="ECO:0000256" key="1">
    <source>
        <dbReference type="ARBA" id="ARBA00022741"/>
    </source>
</evidence>
<reference evidence="4 5" key="1">
    <citation type="submission" date="2020-06" db="EMBL/GenBank/DDBJ databases">
        <title>Reclassification of Facklamia ignava, Facklamia soureckii and Facklami tabacinasalis as Falseniella iganva gen. nov., comb. nov., Hutsoniella ignava gen. nov., comb. nov., and Ruoffia tabacinasalis gen. nov., comb. nov and description of Ruoffia haltotolerans sp. nov., isolated from hypersaline Inland Sea of Qatar.</title>
        <authorList>
            <person name="Fotedar R."/>
            <person name="Sankaranarayanan K."/>
            <person name="Lawson P."/>
            <person name="Caldwell M."/>
            <person name="Zeyara A."/>
            <person name="Al Malki A."/>
            <person name="Ali M."/>
        </authorList>
    </citation>
    <scope>NUCLEOTIDE SEQUENCE [LARGE SCALE GENOMIC DNA]</scope>
    <source>
        <strain evidence="4 5">INB8</strain>
    </source>
</reference>
<sequence>MRNEQTLEKLKAMRLSGMADLYEQQAMDETSQSLGFEERFELLVDAESARRKSNKLDRLIQQATFSEPNASIEGIEYYPDRHLDKNLISKLAQGGYIENHQNIILMGASGNGKTWIANAFGIQACRQFRKVKYIRLPELIDELALAKYEADGSYRKLIKKYTKIELLIIDEWLLMDLSLEDSVHVFEIIEARLKQTSTIFCSQFSPEGWHEKIKHTQLADAILDRIKHNSHQILVDGEVSMRERHGLESTK</sequence>
<dbReference type="PANTHER" id="PTHR30050">
    <property type="entry name" value="CHROMOSOMAL REPLICATION INITIATOR PROTEIN DNAA"/>
    <property type="match status" value="1"/>
</dbReference>
<dbReference type="PIRSF" id="PIRSF003073">
    <property type="entry name" value="DNAC_TnpB_IstB"/>
    <property type="match status" value="1"/>
</dbReference>
<dbReference type="AlphaFoldDB" id="A0A839A8M1"/>
<proteinExistence type="predicted"/>
<protein>
    <submittedName>
        <fullName evidence="4">ATP-binding protein</fullName>
    </submittedName>
</protein>
<evidence type="ECO:0000313" key="5">
    <source>
        <dbReference type="Proteomes" id="UP000571018"/>
    </source>
</evidence>
<keyword evidence="5" id="KW-1185">Reference proteome</keyword>
<comment type="caution">
    <text evidence="4">The sequence shown here is derived from an EMBL/GenBank/DDBJ whole genome shotgun (WGS) entry which is preliminary data.</text>
</comment>
<dbReference type="GO" id="GO:0006260">
    <property type="term" value="P:DNA replication"/>
    <property type="evidence" value="ECO:0007669"/>
    <property type="project" value="TreeGrafter"/>
</dbReference>
<dbReference type="Proteomes" id="UP000571018">
    <property type="component" value="Unassembled WGS sequence"/>
</dbReference>